<dbReference type="EMBL" id="POTL01000001">
    <property type="protein sequence ID" value="TLH55439.1"/>
    <property type="molecule type" value="Genomic_DNA"/>
</dbReference>
<reference evidence="2 4" key="2">
    <citation type="journal article" date="2019" name="BMC Evol. Biol.">
        <title>Comparative genomics of Mycobacterium mucogenicum and Mycobacterium neoaurum clade members emphasizing tRNA and non-coding RNA.</title>
        <authorList>
            <person name="Behra P.R.K."/>
            <person name="Pettersson B.M.F."/>
            <person name="Das S."/>
            <person name="Dasgupta S."/>
            <person name="Kirsebom L.A."/>
        </authorList>
    </citation>
    <scope>NUCLEOTIDE SEQUENCE [LARGE SCALE GENOMIC DNA]</scope>
    <source>
        <strain evidence="2 4">DSM 44124</strain>
    </source>
</reference>
<evidence type="ECO:0000313" key="2">
    <source>
        <dbReference type="EMBL" id="QPG68913.1"/>
    </source>
</evidence>
<organism evidence="3">
    <name type="scientific">Mycolicibacterium mucogenicum DSM 44124</name>
    <dbReference type="NCBI Taxonomy" id="1226753"/>
    <lineage>
        <taxon>Bacteria</taxon>
        <taxon>Bacillati</taxon>
        <taxon>Actinomycetota</taxon>
        <taxon>Actinomycetes</taxon>
        <taxon>Mycobacteriales</taxon>
        <taxon>Mycobacteriaceae</taxon>
        <taxon>Mycolicibacterium</taxon>
    </lineage>
</organism>
<accession>A0A8H2JG74</accession>
<keyword evidence="4" id="KW-1185">Reference proteome</keyword>
<dbReference type="Proteomes" id="UP000309231">
    <property type="component" value="Chromosome"/>
</dbReference>
<dbReference type="RefSeq" id="WP_053855243.1">
    <property type="nucleotide sequence ID" value="NZ_ANBS01000038.1"/>
</dbReference>
<sequence>MSSNTTDDRSDFAAVFVQHAKGRAADEATRLLAKAVEAVEATGKDATITIKLKLKKYAKIPGAYYIEDTITASIPEDKRTSMWFGDGDNGLHRNPPNQDDLFGNQPIDEATGNK</sequence>
<dbReference type="KEGG" id="mmuc:C1S78_026435"/>
<dbReference type="EMBL" id="CP062008">
    <property type="protein sequence ID" value="QPG68913.1"/>
    <property type="molecule type" value="Genomic_DNA"/>
</dbReference>
<protein>
    <submittedName>
        <fullName evidence="3">Uncharacterized protein</fullName>
    </submittedName>
</protein>
<evidence type="ECO:0000313" key="4">
    <source>
        <dbReference type="Proteomes" id="UP000309231"/>
    </source>
</evidence>
<name>A0A8H2JG74_MYCMU</name>
<reference evidence="2 4" key="3">
    <citation type="journal article" date="2019" name="Sci. Rep.">
        <title>Insight into the biology of Mycobacterium mucogenicum and Mycobacterium neoaurum clade members.</title>
        <authorList>
            <person name="Behra P.R.K."/>
            <person name="Pettersson B.M.F."/>
            <person name="Ramesh M."/>
            <person name="Dasgupta S."/>
            <person name="Kirsebom L.A."/>
        </authorList>
    </citation>
    <scope>NUCLEOTIDE SEQUENCE [LARGE SCALE GENOMIC DNA]</scope>
    <source>
        <strain evidence="2 4">DSM 44124</strain>
    </source>
</reference>
<dbReference type="AlphaFoldDB" id="A0A8H2JG74"/>
<feature type="region of interest" description="Disordered" evidence="1">
    <location>
        <begin position="85"/>
        <end position="114"/>
    </location>
</feature>
<proteinExistence type="predicted"/>
<evidence type="ECO:0000313" key="3">
    <source>
        <dbReference type="EMBL" id="TLH55439.1"/>
    </source>
</evidence>
<dbReference type="GeneID" id="76728499"/>
<evidence type="ECO:0000256" key="1">
    <source>
        <dbReference type="SAM" id="MobiDB-lite"/>
    </source>
</evidence>
<reference evidence="3" key="1">
    <citation type="submission" date="2018-01" db="EMBL/GenBank/DDBJ databases">
        <title>Comparative genomics of Mycobacterium mucogenicum and Mycobacterium neoaurum clade members emphasizing tRNA and non-coding RNA.</title>
        <authorList>
            <person name="Behra P.R.K."/>
            <person name="Pettersson B.M.F."/>
            <person name="Das S."/>
            <person name="Dasgupta S."/>
            <person name="Kirsebom L.A."/>
        </authorList>
    </citation>
    <scope>NUCLEOTIDE SEQUENCE</scope>
    <source>
        <strain evidence="3">DSM 44124</strain>
    </source>
</reference>
<gene>
    <name evidence="2" type="ORF">C1S78_026435</name>
    <name evidence="3" type="ORF">C1S78_26400</name>
</gene>